<comment type="similarity">
    <text evidence="1 6">Belongs to the universal ribosomal protein uL22 family.</text>
</comment>
<keyword evidence="3 6" id="KW-0687">Ribonucleoprotein</keyword>
<accession>A0AAN7QB77</accession>
<keyword evidence="2 6" id="KW-0689">Ribosomal protein</keyword>
<evidence type="ECO:0000313" key="8">
    <source>
        <dbReference type="Proteomes" id="UP001353858"/>
    </source>
</evidence>
<dbReference type="GO" id="GO:0005762">
    <property type="term" value="C:mitochondrial large ribosomal subunit"/>
    <property type="evidence" value="ECO:0007669"/>
    <property type="project" value="TreeGrafter"/>
</dbReference>
<dbReference type="SUPFAM" id="SSF54843">
    <property type="entry name" value="Ribosomal protein L22"/>
    <property type="match status" value="1"/>
</dbReference>
<evidence type="ECO:0000256" key="1">
    <source>
        <dbReference type="ARBA" id="ARBA00009451"/>
    </source>
</evidence>
<dbReference type="GO" id="GO:0003735">
    <property type="term" value="F:structural constituent of ribosome"/>
    <property type="evidence" value="ECO:0007669"/>
    <property type="project" value="InterPro"/>
</dbReference>
<reference evidence="8" key="1">
    <citation type="submission" date="2023-01" db="EMBL/GenBank/DDBJ databases">
        <title>Key to firefly adult light organ development and bioluminescence: homeobox transcription factors regulate luciferase expression and transportation to peroxisome.</title>
        <authorList>
            <person name="Fu X."/>
        </authorList>
    </citation>
    <scope>NUCLEOTIDE SEQUENCE [LARGE SCALE GENOMIC DNA]</scope>
</reference>
<evidence type="ECO:0000256" key="4">
    <source>
        <dbReference type="ARBA" id="ARBA00035286"/>
    </source>
</evidence>
<name>A0AAN7QB77_9COLE</name>
<gene>
    <name evidence="7" type="ORF">RN001_002671</name>
</gene>
<evidence type="ECO:0000256" key="6">
    <source>
        <dbReference type="RuleBase" id="RU004005"/>
    </source>
</evidence>
<evidence type="ECO:0000256" key="3">
    <source>
        <dbReference type="ARBA" id="ARBA00023274"/>
    </source>
</evidence>
<dbReference type="Proteomes" id="UP001353858">
    <property type="component" value="Unassembled WGS sequence"/>
</dbReference>
<dbReference type="InterPro" id="IPR001063">
    <property type="entry name" value="Ribosomal_uL22"/>
</dbReference>
<evidence type="ECO:0000256" key="5">
    <source>
        <dbReference type="ARBA" id="ARBA00035506"/>
    </source>
</evidence>
<dbReference type="GO" id="GO:0006412">
    <property type="term" value="P:translation"/>
    <property type="evidence" value="ECO:0007669"/>
    <property type="project" value="InterPro"/>
</dbReference>
<dbReference type="InterPro" id="IPR047867">
    <property type="entry name" value="Ribosomal_uL22_bac/org-type"/>
</dbReference>
<comment type="caution">
    <text evidence="7">The sequence shown here is derived from an EMBL/GenBank/DDBJ whole genome shotgun (WGS) entry which is preliminary data.</text>
</comment>
<protein>
    <recommendedName>
        <fullName evidence="4">Large ribosomal subunit protein uL22m</fullName>
    </recommendedName>
    <alternativeName>
        <fullName evidence="5">39S ribosomal protein L22, mitochondrial</fullName>
    </alternativeName>
</protein>
<dbReference type="EMBL" id="JARPUR010000001">
    <property type="protein sequence ID" value="KAK4886400.1"/>
    <property type="molecule type" value="Genomic_DNA"/>
</dbReference>
<keyword evidence="8" id="KW-1185">Reference proteome</keyword>
<evidence type="ECO:0000256" key="2">
    <source>
        <dbReference type="ARBA" id="ARBA00022980"/>
    </source>
</evidence>
<dbReference type="PANTHER" id="PTHR13501:SF8">
    <property type="entry name" value="LARGE RIBOSOMAL SUBUNIT PROTEIN UL22M"/>
    <property type="match status" value="1"/>
</dbReference>
<dbReference type="Pfam" id="PF00237">
    <property type="entry name" value="Ribosomal_L22"/>
    <property type="match status" value="1"/>
</dbReference>
<dbReference type="InterPro" id="IPR036394">
    <property type="entry name" value="Ribosomal_uL22_sf"/>
</dbReference>
<dbReference type="PANTHER" id="PTHR13501">
    <property type="entry name" value="CHLOROPLAST 50S RIBOSOMAL PROTEIN L22-RELATED"/>
    <property type="match status" value="1"/>
</dbReference>
<proteinExistence type="inferred from homology"/>
<evidence type="ECO:0000313" key="7">
    <source>
        <dbReference type="EMBL" id="KAK4886400.1"/>
    </source>
</evidence>
<sequence length="201" mass="23782">MTLFNKVMQCSLQQINKLHTTSTVAAWTAKYKDPSKWLQLNKKVYPPQQLHEERRPAFVCHQRNNIKYSPWKMWYIASMVRGLTVDEAIKQLKFVLKKGAKDVRETLEEAKQLAAKEHNVEFPSNMWVAESIVGKGLVVKGFRRHARKRVGIIEYFHCHYFVRLEEGTPPKNYYFHSPKEPHEQLEAWLTQMRKRKITNSL</sequence>
<dbReference type="Gene3D" id="3.90.470.10">
    <property type="entry name" value="Ribosomal protein L22/L17"/>
    <property type="match status" value="1"/>
</dbReference>
<dbReference type="AlphaFoldDB" id="A0AAN7QB77"/>
<organism evidence="7 8">
    <name type="scientific">Aquatica leii</name>
    <dbReference type="NCBI Taxonomy" id="1421715"/>
    <lineage>
        <taxon>Eukaryota</taxon>
        <taxon>Metazoa</taxon>
        <taxon>Ecdysozoa</taxon>
        <taxon>Arthropoda</taxon>
        <taxon>Hexapoda</taxon>
        <taxon>Insecta</taxon>
        <taxon>Pterygota</taxon>
        <taxon>Neoptera</taxon>
        <taxon>Endopterygota</taxon>
        <taxon>Coleoptera</taxon>
        <taxon>Polyphaga</taxon>
        <taxon>Elateriformia</taxon>
        <taxon>Elateroidea</taxon>
        <taxon>Lampyridae</taxon>
        <taxon>Luciolinae</taxon>
        <taxon>Aquatica</taxon>
    </lineage>
</organism>